<comment type="caution">
    <text evidence="8">The sequence shown here is derived from an EMBL/GenBank/DDBJ whole genome shotgun (WGS) entry which is preliminary data.</text>
</comment>
<evidence type="ECO:0000256" key="1">
    <source>
        <dbReference type="ARBA" id="ARBA00006432"/>
    </source>
</evidence>
<dbReference type="EC" id="6.2.1.1" evidence="8"/>
<gene>
    <name evidence="8" type="ORF">FHS39_000573</name>
</gene>
<evidence type="ECO:0000259" key="6">
    <source>
        <dbReference type="Pfam" id="PF00501"/>
    </source>
</evidence>
<dbReference type="Pfam" id="PF00501">
    <property type="entry name" value="AMP-binding"/>
    <property type="match status" value="1"/>
</dbReference>
<dbReference type="GO" id="GO:0005524">
    <property type="term" value="F:ATP binding"/>
    <property type="evidence" value="ECO:0007669"/>
    <property type="project" value="UniProtKB-KW"/>
</dbReference>
<dbReference type="InterPro" id="IPR045851">
    <property type="entry name" value="AMP-bd_C_sf"/>
</dbReference>
<evidence type="ECO:0000256" key="5">
    <source>
        <dbReference type="SAM" id="MobiDB-lite"/>
    </source>
</evidence>
<organism evidence="8 9">
    <name type="scientific">Streptomyces olivoverticillatus</name>
    <dbReference type="NCBI Taxonomy" id="66427"/>
    <lineage>
        <taxon>Bacteria</taxon>
        <taxon>Bacillati</taxon>
        <taxon>Actinomycetota</taxon>
        <taxon>Actinomycetes</taxon>
        <taxon>Kitasatosporales</taxon>
        <taxon>Streptomycetaceae</taxon>
        <taxon>Streptomyces</taxon>
    </lineage>
</organism>
<dbReference type="Gene3D" id="3.40.50.12780">
    <property type="entry name" value="N-terminal domain of ligase-like"/>
    <property type="match status" value="1"/>
</dbReference>
<dbReference type="InterPro" id="IPR025110">
    <property type="entry name" value="AMP-bd_C"/>
</dbReference>
<dbReference type="InterPro" id="IPR000873">
    <property type="entry name" value="AMP-dep_synth/lig_dom"/>
</dbReference>
<dbReference type="GO" id="GO:0006633">
    <property type="term" value="P:fatty acid biosynthetic process"/>
    <property type="evidence" value="ECO:0007669"/>
    <property type="project" value="TreeGrafter"/>
</dbReference>
<sequence length="553" mass="59529">MEAMEKTEDFTPEAWIARAAAPDADLAHLLCDRHPRERPALTVVRESDGRLHRETLTYGDLADRSQYLARGLATLGIGAGDHVATLMGKSAELVVTLLAVWRLGAVHVPLFTAFAAEAITARTATVAALVADAPLTAKLEPLDGPWTVVVNDTAPAAAPARTAGPTLRELEAAGACGPPLPPARRGGDAPFVHLYTSGTTGAPKAVPVPVRAVAAFASYQHHALDHRADDVFWNMSDPGWGYGLYQAVVGPLALGRHTLFLASRFDPALTLRVLRELHVTNFAAAPTVYRALRNHDGPPDRPDALRCCSAAGEPLNPDLPRWAEEHLGATIHDHYGQTELGMVLGAPWHPGWRTQPAPGRMGPALPGWSLAVIDEHSHEVLAPGMVGHLAVDVPRSPLMWFTHYAGQQAQGSGRFTQDGRWFLTGDLASADGRGRFAFAGRDDDVIIMAGYRIGPLDVENVLLEHPDIAEAAVTAVADDLRGEVLEAFVVLAPAADPATDLSAQLRDHVKARLAAHLYPRAVHIRPSLPKTESGKVKRKQLRHERERELVPAR</sequence>
<dbReference type="Proteomes" id="UP000556084">
    <property type="component" value="Unassembled WGS sequence"/>
</dbReference>
<keyword evidence="4" id="KW-0067">ATP-binding</keyword>
<dbReference type="Pfam" id="PF13193">
    <property type="entry name" value="AMP-binding_C"/>
    <property type="match status" value="1"/>
</dbReference>
<evidence type="ECO:0000313" key="9">
    <source>
        <dbReference type="Proteomes" id="UP000556084"/>
    </source>
</evidence>
<dbReference type="EMBL" id="JACHJH010000001">
    <property type="protein sequence ID" value="MBB4891573.1"/>
    <property type="molecule type" value="Genomic_DNA"/>
</dbReference>
<dbReference type="InterPro" id="IPR042099">
    <property type="entry name" value="ANL_N_sf"/>
</dbReference>
<keyword evidence="2 8" id="KW-0436">Ligase</keyword>
<evidence type="ECO:0000256" key="4">
    <source>
        <dbReference type="ARBA" id="ARBA00022840"/>
    </source>
</evidence>
<dbReference type="Gene3D" id="3.30.300.30">
    <property type="match status" value="1"/>
</dbReference>
<keyword evidence="9" id="KW-1185">Reference proteome</keyword>
<evidence type="ECO:0000259" key="7">
    <source>
        <dbReference type="Pfam" id="PF13193"/>
    </source>
</evidence>
<evidence type="ECO:0000256" key="2">
    <source>
        <dbReference type="ARBA" id="ARBA00022598"/>
    </source>
</evidence>
<keyword evidence="3" id="KW-0547">Nucleotide-binding</keyword>
<proteinExistence type="inferred from homology"/>
<feature type="region of interest" description="Disordered" evidence="5">
    <location>
        <begin position="528"/>
        <end position="553"/>
    </location>
</feature>
<dbReference type="InterPro" id="IPR051087">
    <property type="entry name" value="Mitochondrial_ACSM"/>
</dbReference>
<dbReference type="RefSeq" id="WP_246469768.1">
    <property type="nucleotide sequence ID" value="NZ_JACHJH010000001.1"/>
</dbReference>
<feature type="domain" description="AMP-dependent synthetase/ligase" evidence="6">
    <location>
        <begin position="32"/>
        <end position="392"/>
    </location>
</feature>
<dbReference type="SUPFAM" id="SSF56801">
    <property type="entry name" value="Acetyl-CoA synthetase-like"/>
    <property type="match status" value="1"/>
</dbReference>
<feature type="compositionally biased region" description="Basic and acidic residues" evidence="5">
    <location>
        <begin position="543"/>
        <end position="553"/>
    </location>
</feature>
<reference evidence="8 9" key="1">
    <citation type="submission" date="2020-08" db="EMBL/GenBank/DDBJ databases">
        <title>Genomic Encyclopedia of Type Strains, Phase III (KMG-III): the genomes of soil and plant-associated and newly described type strains.</title>
        <authorList>
            <person name="Whitman W."/>
        </authorList>
    </citation>
    <scope>NUCLEOTIDE SEQUENCE [LARGE SCALE GENOMIC DNA]</scope>
    <source>
        <strain evidence="8 9">CECT 3266</strain>
    </source>
</reference>
<evidence type="ECO:0000256" key="3">
    <source>
        <dbReference type="ARBA" id="ARBA00022741"/>
    </source>
</evidence>
<accession>A0A7W7PJM6</accession>
<dbReference type="PANTHER" id="PTHR43605:SF10">
    <property type="entry name" value="ACYL-COA SYNTHETASE MEDIUM CHAIN FAMILY MEMBER 3"/>
    <property type="match status" value="1"/>
</dbReference>
<feature type="domain" description="AMP-binding enzyme C-terminal" evidence="7">
    <location>
        <begin position="458"/>
        <end position="535"/>
    </location>
</feature>
<protein>
    <submittedName>
        <fullName evidence="8">Acetyl-CoA synthetase</fullName>
        <ecNumber evidence="8">6.2.1.1</ecNumber>
    </submittedName>
</protein>
<dbReference type="AlphaFoldDB" id="A0A7W7PJM6"/>
<comment type="similarity">
    <text evidence="1">Belongs to the ATP-dependent AMP-binding enzyme family.</text>
</comment>
<name>A0A7W7PJM6_9ACTN</name>
<dbReference type="GO" id="GO:0004321">
    <property type="term" value="F:fatty-acyl-CoA synthase activity"/>
    <property type="evidence" value="ECO:0007669"/>
    <property type="project" value="TreeGrafter"/>
</dbReference>
<dbReference type="GO" id="GO:0003987">
    <property type="term" value="F:acetate-CoA ligase activity"/>
    <property type="evidence" value="ECO:0007669"/>
    <property type="project" value="UniProtKB-EC"/>
</dbReference>
<dbReference type="GO" id="GO:0006637">
    <property type="term" value="P:acyl-CoA metabolic process"/>
    <property type="evidence" value="ECO:0007669"/>
    <property type="project" value="TreeGrafter"/>
</dbReference>
<dbReference type="PANTHER" id="PTHR43605">
    <property type="entry name" value="ACYL-COENZYME A SYNTHETASE"/>
    <property type="match status" value="1"/>
</dbReference>
<dbReference type="GO" id="GO:0015645">
    <property type="term" value="F:fatty acid ligase activity"/>
    <property type="evidence" value="ECO:0007669"/>
    <property type="project" value="TreeGrafter"/>
</dbReference>
<evidence type="ECO:0000313" key="8">
    <source>
        <dbReference type="EMBL" id="MBB4891573.1"/>
    </source>
</evidence>